<dbReference type="Pfam" id="PF01541">
    <property type="entry name" value="GIY-YIG"/>
    <property type="match status" value="1"/>
</dbReference>
<sequence length="128" mass="15152">MSIHGWFFRKKPATTSVITGLDPVIYAVFYLRIRRFWVYILAGQKNGTLYTGVTNNLSRRLYQHQQGTGSKFTQKYSVKRLVWYEEHATAERAISREKAIKHWSRAWKIELIEATNPEWFDLGKDLNR</sequence>
<dbReference type="InterPro" id="IPR000305">
    <property type="entry name" value="GIY-YIG_endonuc"/>
</dbReference>
<evidence type="ECO:0000256" key="1">
    <source>
        <dbReference type="ARBA" id="ARBA00007435"/>
    </source>
</evidence>
<keyword evidence="3" id="KW-0540">Nuclease</keyword>
<comment type="similarity">
    <text evidence="1">Belongs to the UPF0213 family.</text>
</comment>
<feature type="domain" description="GIY-YIG" evidence="2">
    <location>
        <begin position="34"/>
        <end position="110"/>
    </location>
</feature>
<dbReference type="SUPFAM" id="SSF82771">
    <property type="entry name" value="GIY-YIG endonuclease"/>
    <property type="match status" value="1"/>
</dbReference>
<organism evidence="3 4">
    <name type="scientific">Roseibium alexandrii (strain DSM 17067 / NCIMB 14079 / DFL-11)</name>
    <name type="common">Labrenzia alexandrii</name>
    <dbReference type="NCBI Taxonomy" id="244592"/>
    <lineage>
        <taxon>Bacteria</taxon>
        <taxon>Pseudomonadati</taxon>
        <taxon>Pseudomonadota</taxon>
        <taxon>Alphaproteobacteria</taxon>
        <taxon>Hyphomicrobiales</taxon>
        <taxon>Stappiaceae</taxon>
        <taxon>Roseibium</taxon>
    </lineage>
</organism>
<dbReference type="AlphaFoldDB" id="A0A5E8H719"/>
<reference evidence="3 4" key="2">
    <citation type="submission" date="2013-04" db="EMBL/GenBank/DDBJ databases">
        <authorList>
            <person name="Fiebig A."/>
            <person name="Pradella S."/>
            <person name="Wagner-Doebler I."/>
        </authorList>
    </citation>
    <scope>NUCLEOTIDE SEQUENCE [LARGE SCALE GENOMIC DNA]</scope>
    <source>
        <strain evidence="4">DSM 17067 / NCIMB 14079 / DFL-11</strain>
    </source>
</reference>
<dbReference type="PROSITE" id="PS50164">
    <property type="entry name" value="GIY_YIG"/>
    <property type="match status" value="1"/>
</dbReference>
<dbReference type="Gene3D" id="3.40.1440.10">
    <property type="entry name" value="GIY-YIG endonuclease"/>
    <property type="match status" value="1"/>
</dbReference>
<reference evidence="3 4" key="1">
    <citation type="submission" date="2008-01" db="EMBL/GenBank/DDBJ databases">
        <authorList>
            <person name="Wagner-Dobler I."/>
            <person name="Ferriera S."/>
            <person name="Johnson J."/>
            <person name="Kravitz S."/>
            <person name="Beeson K."/>
            <person name="Sutton G."/>
            <person name="Rogers Y.-H."/>
            <person name="Friedman R."/>
            <person name="Frazier M."/>
            <person name="Venter J.C."/>
        </authorList>
    </citation>
    <scope>NUCLEOTIDE SEQUENCE [LARGE SCALE GENOMIC DNA]</scope>
    <source>
        <strain evidence="4">DSM 17067 / NCIMB 14079 / DFL-11</strain>
    </source>
</reference>
<dbReference type="GO" id="GO:0004519">
    <property type="term" value="F:endonuclease activity"/>
    <property type="evidence" value="ECO:0007669"/>
    <property type="project" value="UniProtKB-KW"/>
</dbReference>
<dbReference type="PANTHER" id="PTHR34477:SF5">
    <property type="entry name" value="BSL5627 PROTEIN"/>
    <property type="match status" value="1"/>
</dbReference>
<dbReference type="InterPro" id="IPR035901">
    <property type="entry name" value="GIY-YIG_endonuc_sf"/>
</dbReference>
<gene>
    <name evidence="3" type="ORF">SADFL11_5095</name>
</gene>
<dbReference type="PANTHER" id="PTHR34477">
    <property type="entry name" value="UPF0213 PROTEIN YHBQ"/>
    <property type="match status" value="1"/>
</dbReference>
<dbReference type="Proteomes" id="UP000004703">
    <property type="component" value="Chromosome"/>
</dbReference>
<accession>A0A5E8H719</accession>
<comment type="caution">
    <text evidence="3">The sequence shown here is derived from an EMBL/GenBank/DDBJ whole genome shotgun (WGS) entry which is preliminary data.</text>
</comment>
<dbReference type="SMART" id="SM00465">
    <property type="entry name" value="GIYc"/>
    <property type="match status" value="1"/>
</dbReference>
<evidence type="ECO:0000259" key="2">
    <source>
        <dbReference type="PROSITE" id="PS50164"/>
    </source>
</evidence>
<dbReference type="EMBL" id="ACCU02000003">
    <property type="protein sequence ID" value="EEE47805.2"/>
    <property type="molecule type" value="Genomic_DNA"/>
</dbReference>
<name>A0A5E8H719_ROSAD</name>
<keyword evidence="3" id="KW-0255">Endonuclease</keyword>
<keyword evidence="3" id="KW-0378">Hydrolase</keyword>
<evidence type="ECO:0000313" key="4">
    <source>
        <dbReference type="Proteomes" id="UP000004703"/>
    </source>
</evidence>
<protein>
    <submittedName>
        <fullName evidence="3">Putative endonuclease</fullName>
    </submittedName>
</protein>
<dbReference type="CDD" id="cd10448">
    <property type="entry name" value="GIY-YIG_unchar_3"/>
    <property type="match status" value="1"/>
</dbReference>
<proteinExistence type="inferred from homology"/>
<evidence type="ECO:0000313" key="3">
    <source>
        <dbReference type="EMBL" id="EEE47805.2"/>
    </source>
</evidence>
<dbReference type="InterPro" id="IPR050190">
    <property type="entry name" value="UPF0213_domain"/>
</dbReference>